<dbReference type="InterPro" id="IPR029058">
    <property type="entry name" value="AB_hydrolase_fold"/>
</dbReference>
<dbReference type="PANTHER" id="PTHR48081">
    <property type="entry name" value="AB HYDROLASE SUPERFAMILY PROTEIN C4A8.06C"/>
    <property type="match status" value="1"/>
</dbReference>
<dbReference type="PANTHER" id="PTHR48081:SF8">
    <property type="entry name" value="ALPHA_BETA HYDROLASE FOLD-3 DOMAIN-CONTAINING PROTEIN-RELATED"/>
    <property type="match status" value="1"/>
</dbReference>
<dbReference type="SUPFAM" id="SSF53474">
    <property type="entry name" value="alpha/beta-Hydrolases"/>
    <property type="match status" value="1"/>
</dbReference>
<gene>
    <name evidence="4" type="ORF">DB88DRAFT_496659</name>
</gene>
<reference evidence="4" key="1">
    <citation type="submission" date="2023-02" db="EMBL/GenBank/DDBJ databases">
        <title>Identification and recombinant expression of a fungal hydrolase from Papiliotrema laurentii that hydrolyzes apple cutin and clears colloidal polyester polyurethane.</title>
        <authorList>
            <consortium name="DOE Joint Genome Institute"/>
            <person name="Roman V.A."/>
            <person name="Bojanowski C."/>
            <person name="Crable B.R."/>
            <person name="Wagner D.N."/>
            <person name="Hung C.S."/>
            <person name="Nadeau L.J."/>
            <person name="Schratz L."/>
            <person name="Haridas S."/>
            <person name="Pangilinan J."/>
            <person name="Lipzen A."/>
            <person name="Na H."/>
            <person name="Yan M."/>
            <person name="Ng V."/>
            <person name="Grigoriev I.V."/>
            <person name="Spatafora J.W."/>
            <person name="Barlow D."/>
            <person name="Biffinger J."/>
            <person name="Kelley-Loughnane N."/>
            <person name="Varaljay V.A."/>
            <person name="Crookes-Goodson W.J."/>
        </authorList>
    </citation>
    <scope>NUCLEOTIDE SEQUENCE</scope>
    <source>
        <strain evidence="4">5307AH</strain>
    </source>
</reference>
<organism evidence="4 5">
    <name type="scientific">Papiliotrema laurentii</name>
    <name type="common">Cryptococcus laurentii</name>
    <dbReference type="NCBI Taxonomy" id="5418"/>
    <lineage>
        <taxon>Eukaryota</taxon>
        <taxon>Fungi</taxon>
        <taxon>Dikarya</taxon>
        <taxon>Basidiomycota</taxon>
        <taxon>Agaricomycotina</taxon>
        <taxon>Tremellomycetes</taxon>
        <taxon>Tremellales</taxon>
        <taxon>Rhynchogastremaceae</taxon>
        <taxon>Papiliotrema</taxon>
    </lineage>
</organism>
<dbReference type="Pfam" id="PF10340">
    <property type="entry name" value="Say1_Mug180"/>
    <property type="match status" value="1"/>
</dbReference>
<dbReference type="AlphaFoldDB" id="A0AAD9CTN6"/>
<keyword evidence="3" id="KW-0472">Membrane</keyword>
<keyword evidence="1 4" id="KW-0378">Hydrolase</keyword>
<evidence type="ECO:0000313" key="4">
    <source>
        <dbReference type="EMBL" id="KAK1921947.1"/>
    </source>
</evidence>
<feature type="region of interest" description="Disordered" evidence="2">
    <location>
        <begin position="431"/>
        <end position="451"/>
    </location>
</feature>
<keyword evidence="5" id="KW-1185">Reference proteome</keyword>
<dbReference type="Proteomes" id="UP001182556">
    <property type="component" value="Unassembled WGS sequence"/>
</dbReference>
<keyword evidence="3" id="KW-0812">Transmembrane</keyword>
<name>A0AAD9CTN6_PAPLA</name>
<dbReference type="EMBL" id="JAODAN010000009">
    <property type="protein sequence ID" value="KAK1921947.1"/>
    <property type="molecule type" value="Genomic_DNA"/>
</dbReference>
<accession>A0AAD9CTN6</accession>
<comment type="caution">
    <text evidence="4">The sequence shown here is derived from an EMBL/GenBank/DDBJ whole genome shotgun (WGS) entry which is preliminary data.</text>
</comment>
<proteinExistence type="predicted"/>
<keyword evidence="3" id="KW-1133">Transmembrane helix</keyword>
<protein>
    <submittedName>
        <fullName evidence="4">Alpha/Beta hydrolase protein</fullName>
    </submittedName>
</protein>
<feature type="transmembrane region" description="Helical" evidence="3">
    <location>
        <begin position="82"/>
        <end position="103"/>
    </location>
</feature>
<dbReference type="InterPro" id="IPR019436">
    <property type="entry name" value="Say1-like"/>
</dbReference>
<evidence type="ECO:0000256" key="2">
    <source>
        <dbReference type="SAM" id="MobiDB-lite"/>
    </source>
</evidence>
<sequence>MSGACLLTCRWYRFDSYTCHLLVEGEGLERVECRRSSDQVEVFLPPPHSTMPCSPVVFQLPIPTLLFLIPPSHLLQWVVRSIFLGYTFFLAIPLILLLVPLSITLHSINPRWAILSIHPDNLPPKVTFGKAVRRGVVVYTVGTVIWAITGIGNAPDSTDDVSRWITRYTCRLVELFTSRGAQGRLEWTEESVEPIDERYRLGAMREGQAVNIGMFALRHVPSFEGGGSEGRPQAILFFAGGGYVTGTPLGHPFVFSLARLLPHGTGDGGYTVYAPSVRKSLDRARSFPIPLLDALAAYQHLRDRYPAEDITIMGDSAGGGLVWSLTAYLAILDSVVGYGGRLGIPGRAILISPWLALPPTVSPVYPDLIDTPQLLNAARCYMARYPILRHRPDPFASDWAMWRSALTQSYQLGLSRVASGIQHALPKRFRRRVKPPPTPTSPLTTTKPLLHTDDKLPDDTSLLPHHWLEADTFHRLTSHHPLVSPSSHISSSFVRSVFKLLNTNETKLLVHVGTAEWFYDPTARFAKAAKRVGVDVSVYEELGGFHSGPCAFPAELGGASGRLVGSILRWLGEKAW</sequence>
<evidence type="ECO:0000256" key="1">
    <source>
        <dbReference type="ARBA" id="ARBA00022801"/>
    </source>
</evidence>
<evidence type="ECO:0000256" key="3">
    <source>
        <dbReference type="SAM" id="Phobius"/>
    </source>
</evidence>
<dbReference type="InterPro" id="IPR050300">
    <property type="entry name" value="GDXG_lipolytic_enzyme"/>
</dbReference>
<evidence type="ECO:0000313" key="5">
    <source>
        <dbReference type="Proteomes" id="UP001182556"/>
    </source>
</evidence>
<dbReference type="Gene3D" id="3.40.50.1820">
    <property type="entry name" value="alpha/beta hydrolase"/>
    <property type="match status" value="2"/>
</dbReference>
<dbReference type="GO" id="GO:0016787">
    <property type="term" value="F:hydrolase activity"/>
    <property type="evidence" value="ECO:0007669"/>
    <property type="project" value="UniProtKB-KW"/>
</dbReference>